<comment type="caution">
    <text evidence="2">The sequence shown here is derived from an EMBL/GenBank/DDBJ whole genome shotgun (WGS) entry which is preliminary data.</text>
</comment>
<proteinExistence type="predicted"/>
<evidence type="ECO:0000256" key="1">
    <source>
        <dbReference type="SAM" id="MobiDB-lite"/>
    </source>
</evidence>
<sequence length="360" mass="38806">MRRSVQGGHLALCVCCTWDGTPLRGCPRRRSCRLTASSLCVTPLPCPPCGRQHRSSTHRTGHSRCCRRLGERGKGVGHNDNAVFKRQNFLLRTSQAISPAAAQARRCPSTSQRRQDTISRSSIALKFAYVPRHPLTPMFSPCRPRPEPLTHTPVVTPPPLPSPRLRPHPRRRTIPDRKTPSAQPISVQAEGVFGEVTRAEGGEVEGFAGVQGSRRTARSAAAHDEEGTFLRIYAPSISRPRALTSTTSPPGLATSPTASHFAPVPSPDAPVPSRRARALTNTSAPHVLAFRPRALSRRARALSRRARALTNTTSPPGLTNTTSPPGLTNTTSPSGGRPRHLADGLTISPTTSHFAFVPSP</sequence>
<organism evidence="2 3">
    <name type="scientific">Schizophyllum amplum</name>
    <dbReference type="NCBI Taxonomy" id="97359"/>
    <lineage>
        <taxon>Eukaryota</taxon>
        <taxon>Fungi</taxon>
        <taxon>Dikarya</taxon>
        <taxon>Basidiomycota</taxon>
        <taxon>Agaricomycotina</taxon>
        <taxon>Agaricomycetes</taxon>
        <taxon>Agaricomycetidae</taxon>
        <taxon>Agaricales</taxon>
        <taxon>Schizophyllaceae</taxon>
        <taxon>Schizophyllum</taxon>
    </lineage>
</organism>
<keyword evidence="3" id="KW-1185">Reference proteome</keyword>
<feature type="compositionally biased region" description="Polar residues" evidence="1">
    <location>
        <begin position="243"/>
        <end position="258"/>
    </location>
</feature>
<gene>
    <name evidence="2" type="ORF">BD626DRAFT_629563</name>
</gene>
<reference evidence="2 3" key="1">
    <citation type="journal article" date="2019" name="New Phytol.">
        <title>Comparative genomics reveals unique wood-decay strategies and fruiting body development in the Schizophyllaceae.</title>
        <authorList>
            <person name="Almasi E."/>
            <person name="Sahu N."/>
            <person name="Krizsan K."/>
            <person name="Balint B."/>
            <person name="Kovacs G.M."/>
            <person name="Kiss B."/>
            <person name="Cseklye J."/>
            <person name="Drula E."/>
            <person name="Henrissat B."/>
            <person name="Nagy I."/>
            <person name="Chovatia M."/>
            <person name="Adam C."/>
            <person name="LaButti K."/>
            <person name="Lipzen A."/>
            <person name="Riley R."/>
            <person name="Grigoriev I.V."/>
            <person name="Nagy L.G."/>
        </authorList>
    </citation>
    <scope>NUCLEOTIDE SEQUENCE [LARGE SCALE GENOMIC DNA]</scope>
    <source>
        <strain evidence="2 3">NL-1724</strain>
    </source>
</reference>
<protein>
    <submittedName>
        <fullName evidence="2">Uncharacterized protein</fullName>
    </submittedName>
</protein>
<accession>A0A550CG71</accession>
<feature type="region of interest" description="Disordered" evidence="1">
    <location>
        <begin position="144"/>
        <end position="185"/>
    </location>
</feature>
<feature type="region of interest" description="Disordered" evidence="1">
    <location>
        <begin position="241"/>
        <end position="273"/>
    </location>
</feature>
<feature type="compositionally biased region" description="Pro residues" evidence="1">
    <location>
        <begin position="155"/>
        <end position="164"/>
    </location>
</feature>
<dbReference type="EMBL" id="VDMD01000008">
    <property type="protein sequence ID" value="TRM63764.1"/>
    <property type="molecule type" value="Genomic_DNA"/>
</dbReference>
<feature type="region of interest" description="Disordered" evidence="1">
    <location>
        <begin position="306"/>
        <end position="346"/>
    </location>
</feature>
<evidence type="ECO:0000313" key="3">
    <source>
        <dbReference type="Proteomes" id="UP000320762"/>
    </source>
</evidence>
<dbReference type="AlphaFoldDB" id="A0A550CG71"/>
<feature type="compositionally biased region" description="Polar residues" evidence="1">
    <location>
        <begin position="310"/>
        <end position="334"/>
    </location>
</feature>
<evidence type="ECO:0000313" key="2">
    <source>
        <dbReference type="EMBL" id="TRM63764.1"/>
    </source>
</evidence>
<dbReference type="Proteomes" id="UP000320762">
    <property type="component" value="Unassembled WGS sequence"/>
</dbReference>
<name>A0A550CG71_9AGAR</name>